<accession>A0A1I2C4Z3</accession>
<reference evidence="2" key="1">
    <citation type="submission" date="2016-10" db="EMBL/GenBank/DDBJ databases">
        <authorList>
            <person name="Varghese N."/>
            <person name="Submissions S."/>
        </authorList>
    </citation>
    <scope>NUCLEOTIDE SEQUENCE [LARGE SCALE GENOMIC DNA]</scope>
    <source>
        <strain evidence="2">CGMCC 1.10223</strain>
    </source>
</reference>
<proteinExistence type="predicted"/>
<dbReference type="Proteomes" id="UP000183410">
    <property type="component" value="Unassembled WGS sequence"/>
</dbReference>
<name>A0A1I2C4Z3_9BACL</name>
<keyword evidence="2" id="KW-1185">Reference proteome</keyword>
<evidence type="ECO:0000313" key="2">
    <source>
        <dbReference type="Proteomes" id="UP000183410"/>
    </source>
</evidence>
<evidence type="ECO:0000313" key="1">
    <source>
        <dbReference type="EMBL" id="SFE62690.1"/>
    </source>
</evidence>
<organism evidence="1 2">
    <name type="scientific">Paenibacillus algorifonticola</name>
    <dbReference type="NCBI Taxonomy" id="684063"/>
    <lineage>
        <taxon>Bacteria</taxon>
        <taxon>Bacillati</taxon>
        <taxon>Bacillota</taxon>
        <taxon>Bacilli</taxon>
        <taxon>Bacillales</taxon>
        <taxon>Paenibacillaceae</taxon>
        <taxon>Paenibacillus</taxon>
    </lineage>
</organism>
<protein>
    <submittedName>
        <fullName evidence="1">Uncharacterized protein</fullName>
    </submittedName>
</protein>
<gene>
    <name evidence="1" type="ORF">SAMN04487969_104239</name>
</gene>
<dbReference type="AlphaFoldDB" id="A0A1I2C4Z3"/>
<dbReference type="RefSeq" id="WP_046233461.1">
    <property type="nucleotide sequence ID" value="NZ_FONN01000004.1"/>
</dbReference>
<sequence>MQLTLEACSLKVIIAVLKAGYPQRVPFHFFQSGLFRFNEIGYLMDGIHNGYCFSFKYGKWKVNSWDGRSTTSGNR</sequence>
<dbReference type="EMBL" id="FONN01000004">
    <property type="protein sequence ID" value="SFE62690.1"/>
    <property type="molecule type" value="Genomic_DNA"/>
</dbReference>